<evidence type="ECO:0000313" key="1">
    <source>
        <dbReference type="EMBL" id="GAA4903925.1"/>
    </source>
</evidence>
<keyword evidence="2" id="KW-1185">Reference proteome</keyword>
<dbReference type="NCBIfam" id="TIGR02529">
    <property type="entry name" value="EutJ"/>
    <property type="match status" value="1"/>
</dbReference>
<dbReference type="NCBIfam" id="NF011660">
    <property type="entry name" value="PRK15080.1"/>
    <property type="match status" value="1"/>
</dbReference>
<comment type="caution">
    <text evidence="1">The sequence shown here is derived from an EMBL/GenBank/DDBJ whole genome shotgun (WGS) entry which is preliminary data.</text>
</comment>
<dbReference type="InterPro" id="IPR043129">
    <property type="entry name" value="ATPase_NBD"/>
</dbReference>
<dbReference type="SUPFAM" id="SSF53067">
    <property type="entry name" value="Actin-like ATPase domain"/>
    <property type="match status" value="2"/>
</dbReference>
<dbReference type="EMBL" id="BAABLV010000036">
    <property type="protein sequence ID" value="GAA4903925.1"/>
    <property type="molecule type" value="Genomic_DNA"/>
</dbReference>
<sequence>MHLSPAVPGTAARPPAPVKRTMKAAKAALRRPQRIAPGTPIRVGVDLGTAFSVVMVTAEDGTPLAAATQFADVVRDGVVWDFAGAQAVIRELRSRVEAATGRTLTQGAVTIPPAVGTADHRAHRYVLEGAGIDCAAVVDETTAANAVLGITDGAVVDIGGGTTGVAILRDGEVVDTIDEPTGGTHLSLVIAGALKIPVAEAEKRKVRKAEQEALLPLVHPTLEKISTIVRSAVADHDIDVIHLVGGTAAFLGIADIMADITGIRTEVAPEPMLVTPLGVASFAPPIAQKGGH</sequence>
<dbReference type="PANTHER" id="PTHR32432:SF3">
    <property type="entry name" value="ETHANOLAMINE UTILIZATION PROTEIN EUTJ"/>
    <property type="match status" value="1"/>
</dbReference>
<dbReference type="Gene3D" id="3.30.420.40">
    <property type="match status" value="2"/>
</dbReference>
<dbReference type="RefSeq" id="WP_345583098.1">
    <property type="nucleotide sequence ID" value="NZ_BAABLV010000036.1"/>
</dbReference>
<organism evidence="1 2">
    <name type="scientific">Tessaracoccus lubricantis</name>
    <dbReference type="NCBI Taxonomy" id="545543"/>
    <lineage>
        <taxon>Bacteria</taxon>
        <taxon>Bacillati</taxon>
        <taxon>Actinomycetota</taxon>
        <taxon>Actinomycetes</taxon>
        <taxon>Propionibacteriales</taxon>
        <taxon>Propionibacteriaceae</taxon>
        <taxon>Tessaracoccus</taxon>
    </lineage>
</organism>
<gene>
    <name evidence="1" type="primary">eutJ</name>
    <name evidence="1" type="ORF">GCM10025789_23670</name>
</gene>
<dbReference type="Pfam" id="PF14450">
    <property type="entry name" value="FtsA"/>
    <property type="match status" value="1"/>
</dbReference>
<evidence type="ECO:0000313" key="2">
    <source>
        <dbReference type="Proteomes" id="UP001501521"/>
    </source>
</evidence>
<dbReference type="InterPro" id="IPR050696">
    <property type="entry name" value="FtsA/MreB"/>
</dbReference>
<name>A0ABP9FID5_9ACTN</name>
<reference evidence="2" key="1">
    <citation type="journal article" date="2019" name="Int. J. Syst. Evol. Microbiol.">
        <title>The Global Catalogue of Microorganisms (GCM) 10K type strain sequencing project: providing services to taxonomists for standard genome sequencing and annotation.</title>
        <authorList>
            <consortium name="The Broad Institute Genomics Platform"/>
            <consortium name="The Broad Institute Genome Sequencing Center for Infectious Disease"/>
            <person name="Wu L."/>
            <person name="Ma J."/>
        </authorList>
    </citation>
    <scope>NUCLEOTIDE SEQUENCE [LARGE SCALE GENOMIC DNA]</scope>
    <source>
        <strain evidence="2">JCM 19125</strain>
    </source>
</reference>
<dbReference type="InterPro" id="IPR013366">
    <property type="entry name" value="EutJ"/>
</dbReference>
<protein>
    <submittedName>
        <fullName evidence="1">Ethanolamine utilization protein EutJ</fullName>
    </submittedName>
</protein>
<proteinExistence type="predicted"/>
<accession>A0ABP9FID5</accession>
<dbReference type="Proteomes" id="UP001501521">
    <property type="component" value="Unassembled WGS sequence"/>
</dbReference>
<dbReference type="PANTHER" id="PTHR32432">
    <property type="entry name" value="CELL DIVISION PROTEIN FTSA-RELATED"/>
    <property type="match status" value="1"/>
</dbReference>